<dbReference type="EMBL" id="CCAG010019115">
    <property type="status" value="NOT_ANNOTATED_CDS"/>
    <property type="molecule type" value="Genomic_DNA"/>
</dbReference>
<protein>
    <submittedName>
        <fullName evidence="1">Uncharacterized protein</fullName>
    </submittedName>
</protein>
<organism evidence="1 2">
    <name type="scientific">Glossina morsitans morsitans</name>
    <name type="common">Savannah tsetse fly</name>
    <dbReference type="NCBI Taxonomy" id="37546"/>
    <lineage>
        <taxon>Eukaryota</taxon>
        <taxon>Metazoa</taxon>
        <taxon>Ecdysozoa</taxon>
        <taxon>Arthropoda</taxon>
        <taxon>Hexapoda</taxon>
        <taxon>Insecta</taxon>
        <taxon>Pterygota</taxon>
        <taxon>Neoptera</taxon>
        <taxon>Endopterygota</taxon>
        <taxon>Diptera</taxon>
        <taxon>Brachycera</taxon>
        <taxon>Muscomorpha</taxon>
        <taxon>Hippoboscoidea</taxon>
        <taxon>Glossinidae</taxon>
        <taxon>Glossina</taxon>
    </lineage>
</organism>
<dbReference type="PhylomeDB" id="A0A1B0FH53"/>
<dbReference type="Proteomes" id="UP000092444">
    <property type="component" value="Unassembled WGS sequence"/>
</dbReference>
<proteinExistence type="predicted"/>
<dbReference type="STRING" id="37546.A0A1B0FH53"/>
<sequence length="203" mass="22934">MAAEIKPAQRNNNRFNTRKPELLSKLEESGDDISAAISITGENGVISVSDDNFPHPPFHINSSQYWNNPSHSWCRAFLSMMDMSDIQEDVSEHLGVMRNFISRRFQGRTNYQPLPRRPRRSSSESEYLINKRHDGEVVRANLLVVPAHDLPDTGNRYEYHTHNAKTLSQANRYGATENLVLPVCEAEITKASPPHFHLAGAPA</sequence>
<accession>A0A1B0FH53</accession>
<dbReference type="EnsemblMetazoa" id="GMOY003129-RA">
    <property type="protein sequence ID" value="GMOY003129-PA"/>
    <property type="gene ID" value="GMOY003129"/>
</dbReference>
<evidence type="ECO:0000313" key="1">
    <source>
        <dbReference type="EnsemblMetazoa" id="GMOY003129-PA"/>
    </source>
</evidence>
<evidence type="ECO:0000313" key="2">
    <source>
        <dbReference type="Proteomes" id="UP000092444"/>
    </source>
</evidence>
<keyword evidence="2" id="KW-1185">Reference proteome</keyword>
<name>A0A1B0FH53_GLOMM</name>
<reference evidence="1" key="1">
    <citation type="submission" date="2020-05" db="UniProtKB">
        <authorList>
            <consortium name="EnsemblMetazoa"/>
        </authorList>
    </citation>
    <scope>IDENTIFICATION</scope>
    <source>
        <strain evidence="1">Yale</strain>
    </source>
</reference>
<dbReference type="AlphaFoldDB" id="A0A1B0FH53"/>